<evidence type="ECO:0000313" key="1">
    <source>
        <dbReference type="EMBL" id="GFT18996.1"/>
    </source>
</evidence>
<dbReference type="AlphaFoldDB" id="A0A8X6NJR9"/>
<dbReference type="Proteomes" id="UP000887013">
    <property type="component" value="Unassembled WGS sequence"/>
</dbReference>
<evidence type="ECO:0000313" key="2">
    <source>
        <dbReference type="Proteomes" id="UP000887013"/>
    </source>
</evidence>
<keyword evidence="2" id="KW-1185">Reference proteome</keyword>
<reference evidence="1" key="1">
    <citation type="submission" date="2020-08" db="EMBL/GenBank/DDBJ databases">
        <title>Multicomponent nature underlies the extraordinary mechanical properties of spider dragline silk.</title>
        <authorList>
            <person name="Kono N."/>
            <person name="Nakamura H."/>
            <person name="Mori M."/>
            <person name="Yoshida Y."/>
            <person name="Ohtoshi R."/>
            <person name="Malay A.D."/>
            <person name="Moran D.A.P."/>
            <person name="Tomita M."/>
            <person name="Numata K."/>
            <person name="Arakawa K."/>
        </authorList>
    </citation>
    <scope>NUCLEOTIDE SEQUENCE</scope>
</reference>
<name>A0A8X6NJR9_NEPPI</name>
<gene>
    <name evidence="1" type="ORF">NPIL_53951</name>
</gene>
<dbReference type="EMBL" id="BMAW01105378">
    <property type="protein sequence ID" value="GFT18996.1"/>
    <property type="molecule type" value="Genomic_DNA"/>
</dbReference>
<accession>A0A8X6NJR9</accession>
<comment type="caution">
    <text evidence="1">The sequence shown here is derived from an EMBL/GenBank/DDBJ whole genome shotgun (WGS) entry which is preliminary data.</text>
</comment>
<proteinExistence type="predicted"/>
<protein>
    <submittedName>
        <fullName evidence="1">Uncharacterized protein</fullName>
    </submittedName>
</protein>
<organism evidence="1 2">
    <name type="scientific">Nephila pilipes</name>
    <name type="common">Giant wood spider</name>
    <name type="synonym">Nephila maculata</name>
    <dbReference type="NCBI Taxonomy" id="299642"/>
    <lineage>
        <taxon>Eukaryota</taxon>
        <taxon>Metazoa</taxon>
        <taxon>Ecdysozoa</taxon>
        <taxon>Arthropoda</taxon>
        <taxon>Chelicerata</taxon>
        <taxon>Arachnida</taxon>
        <taxon>Araneae</taxon>
        <taxon>Araneomorphae</taxon>
        <taxon>Entelegynae</taxon>
        <taxon>Araneoidea</taxon>
        <taxon>Nephilidae</taxon>
        <taxon>Nephila</taxon>
    </lineage>
</organism>
<sequence>MCPDERLAGLWMVSPVSLEPRVSLALWSLREAISFFCPVKLCGSPVCVPASACRRSLDFGFAVFFLCLRLSVELLLYRRGLLLFYFNCVDLFKITDFVLGSCDPEDYFLLCHS</sequence>